<feature type="coiled-coil region" evidence="1">
    <location>
        <begin position="1"/>
        <end position="52"/>
    </location>
</feature>
<proteinExistence type="predicted"/>
<accession>A0AAE1QP08</accession>
<sequence length="166" mass="19911">MEEEEEEEEEMEMEMEMEMVVEEEEEMEMEMVEEEEEEMEMEMVEEEEEERVGCLVCVFGLVHQIIERYGTPTSGLRGRALSRPNLPDRLGGRDYIARHYLIPIPPPEKQEGETRKKRKRAQRQCIVCAHSEIRDRVRQLVTTMCKECQLPMCMLCFRIYHVQIRY</sequence>
<dbReference type="Proteomes" id="UP001292094">
    <property type="component" value="Unassembled WGS sequence"/>
</dbReference>
<protein>
    <recommendedName>
        <fullName evidence="2">PiggyBac transposable element-derived protein 4 C-terminal zinc-finger domain-containing protein</fullName>
    </recommendedName>
</protein>
<evidence type="ECO:0000313" key="3">
    <source>
        <dbReference type="EMBL" id="KAK4328632.1"/>
    </source>
</evidence>
<keyword evidence="1" id="KW-0175">Coiled coil</keyword>
<gene>
    <name evidence="3" type="ORF">Pmani_000941</name>
</gene>
<dbReference type="InterPro" id="IPR032718">
    <property type="entry name" value="PGBD4_Znf_C"/>
</dbReference>
<dbReference type="Pfam" id="PF13842">
    <property type="entry name" value="zf-Tnp_2"/>
    <property type="match status" value="1"/>
</dbReference>
<dbReference type="AlphaFoldDB" id="A0AAE1QP08"/>
<evidence type="ECO:0000256" key="1">
    <source>
        <dbReference type="SAM" id="Coils"/>
    </source>
</evidence>
<evidence type="ECO:0000313" key="4">
    <source>
        <dbReference type="Proteomes" id="UP001292094"/>
    </source>
</evidence>
<reference evidence="3" key="1">
    <citation type="submission" date="2023-11" db="EMBL/GenBank/DDBJ databases">
        <title>Genome assemblies of two species of porcelain crab, Petrolisthes cinctipes and Petrolisthes manimaculis (Anomura: Porcellanidae).</title>
        <authorList>
            <person name="Angst P."/>
        </authorList>
    </citation>
    <scope>NUCLEOTIDE SEQUENCE</scope>
    <source>
        <strain evidence="3">PB745_02</strain>
        <tissue evidence="3">Gill</tissue>
    </source>
</reference>
<dbReference type="EMBL" id="JAWZYT010000068">
    <property type="protein sequence ID" value="KAK4328632.1"/>
    <property type="molecule type" value="Genomic_DNA"/>
</dbReference>
<feature type="domain" description="PiggyBac transposable element-derived protein 4 C-terminal zinc-finger" evidence="2">
    <location>
        <begin position="114"/>
        <end position="161"/>
    </location>
</feature>
<comment type="caution">
    <text evidence="3">The sequence shown here is derived from an EMBL/GenBank/DDBJ whole genome shotgun (WGS) entry which is preliminary data.</text>
</comment>
<organism evidence="3 4">
    <name type="scientific">Petrolisthes manimaculis</name>
    <dbReference type="NCBI Taxonomy" id="1843537"/>
    <lineage>
        <taxon>Eukaryota</taxon>
        <taxon>Metazoa</taxon>
        <taxon>Ecdysozoa</taxon>
        <taxon>Arthropoda</taxon>
        <taxon>Crustacea</taxon>
        <taxon>Multicrustacea</taxon>
        <taxon>Malacostraca</taxon>
        <taxon>Eumalacostraca</taxon>
        <taxon>Eucarida</taxon>
        <taxon>Decapoda</taxon>
        <taxon>Pleocyemata</taxon>
        <taxon>Anomura</taxon>
        <taxon>Galatheoidea</taxon>
        <taxon>Porcellanidae</taxon>
        <taxon>Petrolisthes</taxon>
    </lineage>
</organism>
<evidence type="ECO:0000259" key="2">
    <source>
        <dbReference type="Pfam" id="PF13842"/>
    </source>
</evidence>
<name>A0AAE1QP08_9EUCA</name>
<keyword evidence="4" id="KW-1185">Reference proteome</keyword>